<dbReference type="GeneID" id="70186125"/>
<comment type="caution">
    <text evidence="2">The sequence shown here is derived from an EMBL/GenBank/DDBJ whole genome shotgun (WGS) entry which is preliminary data.</text>
</comment>
<name>A0A9P9BTR7_9PEZI</name>
<sequence>MDAFRRFLLLLSTLALCRAGMGELEEALIPKRCPNFVKATIPGYHSSFSTDLLHQKLRDCPNVRALDLRLTLLGCTEGPERWTLPFRHGEKNIYPALTWLRLEGYRFHEVTYERSMAQNWFASTNLELWAEAMDWSMLETLDLVDSLSQHFVDVVWPHLGKLKHLSIRAWSNEDEPDAAEALIALPGEVGLESLSWQGPRKPGGLEKVLSRYGHSLKELDLGLGRPLDWAALTMQEVRTVQQLAPGLKKLSVVVERNGTWPLEMLAALAELESVEEMELGWQLETERVLEADRLMRPWVHRRENPYQQPELSKRAAEELFEVLERRRKETGQGATRLKRVVLASGNGLRAWDGPLDTPGSFEHERVRYECRRTLLEGEEVVCEARR</sequence>
<feature type="chain" id="PRO_5040170975" evidence="1">
    <location>
        <begin position="20"/>
        <end position="386"/>
    </location>
</feature>
<dbReference type="RefSeq" id="XP_046015855.1">
    <property type="nucleotide sequence ID" value="XM_046156579.1"/>
</dbReference>
<reference evidence="2" key="1">
    <citation type="journal article" date="2021" name="Nat. Commun.">
        <title>Genetic determinants of endophytism in the Arabidopsis root mycobiome.</title>
        <authorList>
            <person name="Mesny F."/>
            <person name="Miyauchi S."/>
            <person name="Thiergart T."/>
            <person name="Pickel B."/>
            <person name="Atanasova L."/>
            <person name="Karlsson M."/>
            <person name="Huettel B."/>
            <person name="Barry K.W."/>
            <person name="Haridas S."/>
            <person name="Chen C."/>
            <person name="Bauer D."/>
            <person name="Andreopoulos W."/>
            <person name="Pangilinan J."/>
            <person name="LaButti K."/>
            <person name="Riley R."/>
            <person name="Lipzen A."/>
            <person name="Clum A."/>
            <person name="Drula E."/>
            <person name="Henrissat B."/>
            <person name="Kohler A."/>
            <person name="Grigoriev I.V."/>
            <person name="Martin F.M."/>
            <person name="Hacquard S."/>
        </authorList>
    </citation>
    <scope>NUCLEOTIDE SEQUENCE</scope>
    <source>
        <strain evidence="2">MPI-CAGE-CH-0230</strain>
    </source>
</reference>
<feature type="signal peptide" evidence="1">
    <location>
        <begin position="1"/>
        <end position="19"/>
    </location>
</feature>
<dbReference type="AlphaFoldDB" id="A0A9P9BTR7"/>
<organism evidence="2 3">
    <name type="scientific">Microdochium trichocladiopsis</name>
    <dbReference type="NCBI Taxonomy" id="1682393"/>
    <lineage>
        <taxon>Eukaryota</taxon>
        <taxon>Fungi</taxon>
        <taxon>Dikarya</taxon>
        <taxon>Ascomycota</taxon>
        <taxon>Pezizomycotina</taxon>
        <taxon>Sordariomycetes</taxon>
        <taxon>Xylariomycetidae</taxon>
        <taxon>Xylariales</taxon>
        <taxon>Microdochiaceae</taxon>
        <taxon>Microdochium</taxon>
    </lineage>
</organism>
<evidence type="ECO:0000313" key="2">
    <source>
        <dbReference type="EMBL" id="KAH7035762.1"/>
    </source>
</evidence>
<keyword evidence="3" id="KW-1185">Reference proteome</keyword>
<evidence type="ECO:0000313" key="3">
    <source>
        <dbReference type="Proteomes" id="UP000756346"/>
    </source>
</evidence>
<gene>
    <name evidence="2" type="ORF">B0I36DRAFT_347495</name>
</gene>
<dbReference type="Proteomes" id="UP000756346">
    <property type="component" value="Unassembled WGS sequence"/>
</dbReference>
<proteinExistence type="predicted"/>
<evidence type="ECO:0000256" key="1">
    <source>
        <dbReference type="SAM" id="SignalP"/>
    </source>
</evidence>
<dbReference type="Gene3D" id="3.80.10.10">
    <property type="entry name" value="Ribonuclease Inhibitor"/>
    <property type="match status" value="1"/>
</dbReference>
<protein>
    <submittedName>
        <fullName evidence="2">Uncharacterized protein</fullName>
    </submittedName>
</protein>
<accession>A0A9P9BTR7</accession>
<dbReference type="EMBL" id="JAGTJQ010000003">
    <property type="protein sequence ID" value="KAH7035762.1"/>
    <property type="molecule type" value="Genomic_DNA"/>
</dbReference>
<dbReference type="OrthoDB" id="3945550at2759"/>
<dbReference type="InterPro" id="IPR032675">
    <property type="entry name" value="LRR_dom_sf"/>
</dbReference>
<keyword evidence="1" id="KW-0732">Signal</keyword>